<name>A0A2M6W5T7_9BACT</name>
<evidence type="ECO:0000313" key="3">
    <source>
        <dbReference type="EMBL" id="PIT88167.1"/>
    </source>
</evidence>
<feature type="domain" description="Glycosyltransferase 2-like" evidence="2">
    <location>
        <begin position="7"/>
        <end position="126"/>
    </location>
</feature>
<protein>
    <recommendedName>
        <fullName evidence="2">Glycosyltransferase 2-like domain-containing protein</fullName>
    </recommendedName>
</protein>
<keyword evidence="1" id="KW-0812">Transmembrane</keyword>
<evidence type="ECO:0000256" key="1">
    <source>
        <dbReference type="SAM" id="Phobius"/>
    </source>
</evidence>
<reference evidence="4" key="1">
    <citation type="submission" date="2017-09" db="EMBL/GenBank/DDBJ databases">
        <title>Depth-based differentiation of microbial function through sediment-hosted aquifers and enrichment of novel symbionts in the deep terrestrial subsurface.</title>
        <authorList>
            <person name="Probst A.J."/>
            <person name="Ladd B."/>
            <person name="Jarett J.K."/>
            <person name="Geller-Mcgrath D.E."/>
            <person name="Sieber C.M.K."/>
            <person name="Emerson J.B."/>
            <person name="Anantharaman K."/>
            <person name="Thomas B.C."/>
            <person name="Malmstrom R."/>
            <person name="Stieglmeier M."/>
            <person name="Klingl A."/>
            <person name="Woyke T."/>
            <person name="Ryan C.M."/>
            <person name="Banfield J.F."/>
        </authorList>
    </citation>
    <scope>NUCLEOTIDE SEQUENCE [LARGE SCALE GENOMIC DNA]</scope>
</reference>
<dbReference type="SUPFAM" id="SSF53448">
    <property type="entry name" value="Nucleotide-diphospho-sugar transferases"/>
    <property type="match status" value="1"/>
</dbReference>
<organism evidence="3 4">
    <name type="scientific">Candidatus Magasanikbacteria bacterium CG10_big_fil_rev_8_21_14_0_10_36_32</name>
    <dbReference type="NCBI Taxonomy" id="1974646"/>
    <lineage>
        <taxon>Bacteria</taxon>
        <taxon>Candidatus Magasanikiibacteriota</taxon>
    </lineage>
</organism>
<sequence length="279" mass="32762">MNNNITFVIFTGNEEKRIGYIIRNFIKYGEVLVFDDSSTDKTAEVVKAAGGQYIIRPKTSDDSFAESQERFDFVKKYVKTDWIYWGYADNMAPKSLLDKVVEVIKEGKFKYIRVPLFTYIYDAKNPSLKGYSPMIFRKDYVDFTDNIIHGMGKFLGKDHEILTLPSRKEYAICHFSLYDMNKFILSHLFYAKAEAQSKFNRGKKFSVFMMLGALIRYFVLFFKFSFKNGVKGLMVALMYSYFRLMVYVKLYELENDISLESIENDFVKSKENILKEIEQ</sequence>
<dbReference type="InterPro" id="IPR001173">
    <property type="entry name" value="Glyco_trans_2-like"/>
</dbReference>
<dbReference type="InterPro" id="IPR029044">
    <property type="entry name" value="Nucleotide-diphossugar_trans"/>
</dbReference>
<comment type="caution">
    <text evidence="3">The sequence shown here is derived from an EMBL/GenBank/DDBJ whole genome shotgun (WGS) entry which is preliminary data.</text>
</comment>
<keyword evidence="1" id="KW-0472">Membrane</keyword>
<proteinExistence type="predicted"/>
<feature type="transmembrane region" description="Helical" evidence="1">
    <location>
        <begin position="205"/>
        <end position="226"/>
    </location>
</feature>
<accession>A0A2M6W5T7</accession>
<dbReference type="EMBL" id="PFBV01000005">
    <property type="protein sequence ID" value="PIT88167.1"/>
    <property type="molecule type" value="Genomic_DNA"/>
</dbReference>
<evidence type="ECO:0000313" key="4">
    <source>
        <dbReference type="Proteomes" id="UP000231426"/>
    </source>
</evidence>
<dbReference type="Gene3D" id="3.90.550.10">
    <property type="entry name" value="Spore Coat Polysaccharide Biosynthesis Protein SpsA, Chain A"/>
    <property type="match status" value="1"/>
</dbReference>
<keyword evidence="1" id="KW-1133">Transmembrane helix</keyword>
<dbReference type="Pfam" id="PF00535">
    <property type="entry name" value="Glycos_transf_2"/>
    <property type="match status" value="1"/>
</dbReference>
<dbReference type="AlphaFoldDB" id="A0A2M6W5T7"/>
<evidence type="ECO:0000259" key="2">
    <source>
        <dbReference type="Pfam" id="PF00535"/>
    </source>
</evidence>
<dbReference type="Proteomes" id="UP000231426">
    <property type="component" value="Unassembled WGS sequence"/>
</dbReference>
<gene>
    <name evidence="3" type="ORF">COU29_04110</name>
</gene>